<accession>A0ABN9M3Y9</accession>
<dbReference type="SUPFAM" id="SSF47954">
    <property type="entry name" value="Cyclin-like"/>
    <property type="match status" value="2"/>
</dbReference>
<dbReference type="InterPro" id="IPR039361">
    <property type="entry name" value="Cyclin"/>
</dbReference>
<protein>
    <recommendedName>
        <fullName evidence="7">Cyclin N-terminal domain-containing protein</fullName>
    </recommendedName>
</protein>
<dbReference type="Gene3D" id="1.10.472.10">
    <property type="entry name" value="Cyclin-like"/>
    <property type="match status" value="2"/>
</dbReference>
<dbReference type="SMART" id="SM00385">
    <property type="entry name" value="CYCLIN"/>
    <property type="match status" value="2"/>
</dbReference>
<dbReference type="PANTHER" id="PTHR10177">
    <property type="entry name" value="CYCLINS"/>
    <property type="match status" value="1"/>
</dbReference>
<evidence type="ECO:0000256" key="2">
    <source>
        <dbReference type="RuleBase" id="RU000383"/>
    </source>
</evidence>
<sequence>MLRDHYGGEQSHIRNTTLLQMMYRLAASKCVFLNSPYNGLITVMFCCFQMEGKREPFKTKDNNRIVCKREDKKWGLYNSGEAQTKREDCKKEDKKKKSLFPCPKSSIIDKVVTSVVNSISDKGLTQRDLLTSPADPEVTDRQTLVAVSSSGFILNNSWREDLSQIMLKLDMHTEQEYALDIFSSMLKQQSKHVLRAVDIPKTVTTEMRTMLVDWVVQVHEYLCLQDETLYLAVFLMNSYMGVHKIRTPLLQLLAASCLYIGCKMEERLIPEPAELCFMMEDAFSKKELLKMEKKVLYRLSFELHYIQPLHFLRLLSVTGKCPENVEYLAMYFMELTLMEADGAMIEPALLACSALSLAQMVSRESGTWSPEQMDKGPLYSYSDADLCHPQKLMGKFAFRANSDCKAIWQKFSRPQRHGVSTGPAMANPKHLAHCMGLL</sequence>
<dbReference type="CDD" id="cd20537">
    <property type="entry name" value="CYCLIN_CCNO-like_rpt2"/>
    <property type="match status" value="1"/>
</dbReference>
<feature type="domain" description="Cyclin C-terminal" evidence="4">
    <location>
        <begin position="306"/>
        <end position="425"/>
    </location>
</feature>
<dbReference type="InterPro" id="IPR006671">
    <property type="entry name" value="Cyclin_N"/>
</dbReference>
<dbReference type="EMBL" id="CAUEEQ010041050">
    <property type="protein sequence ID" value="CAJ0956011.1"/>
    <property type="molecule type" value="Genomic_DNA"/>
</dbReference>
<dbReference type="InterPro" id="IPR036915">
    <property type="entry name" value="Cyclin-like_sf"/>
</dbReference>
<name>A0ABN9M3Y9_9NEOB</name>
<reference evidence="5" key="1">
    <citation type="submission" date="2023-07" db="EMBL/GenBank/DDBJ databases">
        <authorList>
            <person name="Stuckert A."/>
        </authorList>
    </citation>
    <scope>NUCLEOTIDE SEQUENCE</scope>
</reference>
<evidence type="ECO:0000313" key="5">
    <source>
        <dbReference type="EMBL" id="CAJ0956011.1"/>
    </source>
</evidence>
<dbReference type="Pfam" id="PF02984">
    <property type="entry name" value="Cyclin_C"/>
    <property type="match status" value="1"/>
</dbReference>
<organism evidence="5 6">
    <name type="scientific">Ranitomeya imitator</name>
    <name type="common">mimic poison frog</name>
    <dbReference type="NCBI Taxonomy" id="111125"/>
    <lineage>
        <taxon>Eukaryota</taxon>
        <taxon>Metazoa</taxon>
        <taxon>Chordata</taxon>
        <taxon>Craniata</taxon>
        <taxon>Vertebrata</taxon>
        <taxon>Euteleostomi</taxon>
        <taxon>Amphibia</taxon>
        <taxon>Batrachia</taxon>
        <taxon>Anura</taxon>
        <taxon>Neobatrachia</taxon>
        <taxon>Hyloidea</taxon>
        <taxon>Dendrobatidae</taxon>
        <taxon>Dendrobatinae</taxon>
        <taxon>Ranitomeya</taxon>
    </lineage>
</organism>
<evidence type="ECO:0000256" key="1">
    <source>
        <dbReference type="ARBA" id="ARBA00023127"/>
    </source>
</evidence>
<comment type="similarity">
    <text evidence="2">Belongs to the cyclin family.</text>
</comment>
<keyword evidence="1 2" id="KW-0195">Cyclin</keyword>
<dbReference type="Proteomes" id="UP001176940">
    <property type="component" value="Unassembled WGS sequence"/>
</dbReference>
<comment type="caution">
    <text evidence="5">The sequence shown here is derived from an EMBL/GenBank/DDBJ whole genome shotgun (WGS) entry which is preliminary data.</text>
</comment>
<dbReference type="InterPro" id="IPR004367">
    <property type="entry name" value="Cyclin_C-dom"/>
</dbReference>
<keyword evidence="6" id="KW-1185">Reference proteome</keyword>
<gene>
    <name evidence="5" type="ORF">RIMI_LOCUS15334446</name>
</gene>
<feature type="domain" description="Cyclin-like" evidence="3">
    <location>
        <begin position="310"/>
        <end position="395"/>
    </location>
</feature>
<evidence type="ECO:0000313" key="6">
    <source>
        <dbReference type="Proteomes" id="UP001176940"/>
    </source>
</evidence>
<dbReference type="InterPro" id="IPR013763">
    <property type="entry name" value="Cyclin-like_dom"/>
</dbReference>
<feature type="domain" description="Cyclin-like" evidence="3">
    <location>
        <begin position="213"/>
        <end position="297"/>
    </location>
</feature>
<evidence type="ECO:0000259" key="4">
    <source>
        <dbReference type="SMART" id="SM01332"/>
    </source>
</evidence>
<dbReference type="Pfam" id="PF00134">
    <property type="entry name" value="Cyclin_N"/>
    <property type="match status" value="1"/>
</dbReference>
<proteinExistence type="inferred from homology"/>
<evidence type="ECO:0000259" key="3">
    <source>
        <dbReference type="SMART" id="SM00385"/>
    </source>
</evidence>
<evidence type="ECO:0008006" key="7">
    <source>
        <dbReference type="Google" id="ProtNLM"/>
    </source>
</evidence>
<dbReference type="SMART" id="SM01332">
    <property type="entry name" value="Cyclin_C"/>
    <property type="match status" value="1"/>
</dbReference>